<protein>
    <submittedName>
        <fullName evidence="2">Uncharacterized protein</fullName>
    </submittedName>
</protein>
<evidence type="ECO:0000313" key="2">
    <source>
        <dbReference type="EMBL" id="GMA21554.1"/>
    </source>
</evidence>
<proteinExistence type="predicted"/>
<keyword evidence="1" id="KW-0472">Membrane</keyword>
<dbReference type="Proteomes" id="UP001157109">
    <property type="component" value="Unassembled WGS sequence"/>
</dbReference>
<accession>A0ABQ6HV37</accession>
<sequence>MYAALWRHLPGPTWVRALLMLVLVVLVLAVCVQWLFPWVADVVPFNEQTVEAPSSVRSVG</sequence>
<gene>
    <name evidence="2" type="ORF">GCM10025862_35750</name>
</gene>
<evidence type="ECO:0000256" key="1">
    <source>
        <dbReference type="SAM" id="Phobius"/>
    </source>
</evidence>
<keyword evidence="1" id="KW-0812">Transmembrane</keyword>
<dbReference type="EMBL" id="BSUJ01000001">
    <property type="protein sequence ID" value="GMA21554.1"/>
    <property type="molecule type" value="Genomic_DNA"/>
</dbReference>
<organism evidence="2 3">
    <name type="scientific">Arsenicicoccus piscis</name>
    <dbReference type="NCBI Taxonomy" id="673954"/>
    <lineage>
        <taxon>Bacteria</taxon>
        <taxon>Bacillati</taxon>
        <taxon>Actinomycetota</taxon>
        <taxon>Actinomycetes</taxon>
        <taxon>Micrococcales</taxon>
        <taxon>Intrasporangiaceae</taxon>
        <taxon>Arsenicicoccus</taxon>
    </lineage>
</organism>
<feature type="transmembrane region" description="Helical" evidence="1">
    <location>
        <begin position="17"/>
        <end position="36"/>
    </location>
</feature>
<comment type="caution">
    <text evidence="2">The sequence shown here is derived from an EMBL/GenBank/DDBJ whole genome shotgun (WGS) entry which is preliminary data.</text>
</comment>
<dbReference type="RefSeq" id="WP_241443473.1">
    <property type="nucleotide sequence ID" value="NZ_BSUJ01000001.1"/>
</dbReference>
<keyword evidence="3" id="KW-1185">Reference proteome</keyword>
<name>A0ABQ6HV37_9MICO</name>
<keyword evidence="1" id="KW-1133">Transmembrane helix</keyword>
<evidence type="ECO:0000313" key="3">
    <source>
        <dbReference type="Proteomes" id="UP001157109"/>
    </source>
</evidence>
<reference evidence="3" key="1">
    <citation type="journal article" date="2019" name="Int. J. Syst. Evol. Microbiol.">
        <title>The Global Catalogue of Microorganisms (GCM) 10K type strain sequencing project: providing services to taxonomists for standard genome sequencing and annotation.</title>
        <authorList>
            <consortium name="The Broad Institute Genomics Platform"/>
            <consortium name="The Broad Institute Genome Sequencing Center for Infectious Disease"/>
            <person name="Wu L."/>
            <person name="Ma J."/>
        </authorList>
    </citation>
    <scope>NUCLEOTIDE SEQUENCE [LARGE SCALE GENOMIC DNA]</scope>
    <source>
        <strain evidence="3">NBRC 105830</strain>
    </source>
</reference>